<dbReference type="Gene3D" id="3.30.2350.10">
    <property type="entry name" value="Pseudouridine synthase"/>
    <property type="match status" value="1"/>
</dbReference>
<comment type="catalytic activity">
    <reaction evidence="5">
        <text>uridine(2819) in 21S rRNA = pseudouridine(2819) in 21S rRNA</text>
        <dbReference type="Rhea" id="RHEA:42556"/>
        <dbReference type="Rhea" id="RHEA-COMP:10113"/>
        <dbReference type="Rhea" id="RHEA-COMP:10114"/>
        <dbReference type="ChEBI" id="CHEBI:65314"/>
        <dbReference type="ChEBI" id="CHEBI:65315"/>
        <dbReference type="EC" id="5.4.99.43"/>
    </reaction>
</comment>
<feature type="compositionally biased region" description="Basic residues" evidence="12">
    <location>
        <begin position="1"/>
        <end position="10"/>
    </location>
</feature>
<evidence type="ECO:0000256" key="5">
    <source>
        <dbReference type="ARBA" id="ARBA00036927"/>
    </source>
</evidence>
<evidence type="ECO:0000256" key="7">
    <source>
        <dbReference type="ARBA" id="ARBA00038947"/>
    </source>
</evidence>
<dbReference type="KEGG" id="pgr:PGTG_07077"/>
<evidence type="ECO:0000256" key="11">
    <source>
        <dbReference type="ARBA" id="ARBA00042700"/>
    </source>
</evidence>
<dbReference type="EC" id="5.4.99.43" evidence="7"/>
<dbReference type="PANTHER" id="PTHR21600">
    <property type="entry name" value="MITOCHONDRIAL RNA PSEUDOURIDINE SYNTHASE"/>
    <property type="match status" value="1"/>
</dbReference>
<dbReference type="GO" id="GO:0009982">
    <property type="term" value="F:pseudouridine synthase activity"/>
    <property type="evidence" value="ECO:0000318"/>
    <property type="project" value="GO_Central"/>
</dbReference>
<proteinExistence type="inferred from homology"/>
<feature type="region of interest" description="Disordered" evidence="12">
    <location>
        <begin position="1"/>
        <end position="115"/>
    </location>
</feature>
<evidence type="ECO:0000256" key="2">
    <source>
        <dbReference type="ARBA" id="ARBA00010876"/>
    </source>
</evidence>
<keyword evidence="3" id="KW-0496">Mitochondrion</keyword>
<name>E3KAP9_PUCGT</name>
<dbReference type="CDD" id="cd02869">
    <property type="entry name" value="PseudoU_synth_RluA_like"/>
    <property type="match status" value="1"/>
</dbReference>
<dbReference type="EMBL" id="DS178278">
    <property type="protein sequence ID" value="EFP81456.1"/>
    <property type="molecule type" value="Genomic_DNA"/>
</dbReference>
<dbReference type="VEuPathDB" id="FungiDB:PGTG_07077"/>
<dbReference type="GeneID" id="10537194"/>
<feature type="compositionally biased region" description="Polar residues" evidence="12">
    <location>
        <begin position="37"/>
        <end position="80"/>
    </location>
</feature>
<evidence type="ECO:0000256" key="10">
    <source>
        <dbReference type="ARBA" id="ARBA00041978"/>
    </source>
</evidence>
<evidence type="ECO:0000256" key="1">
    <source>
        <dbReference type="ARBA" id="ARBA00004173"/>
    </source>
</evidence>
<dbReference type="InterPro" id="IPR050188">
    <property type="entry name" value="RluA_PseudoU_synthase"/>
</dbReference>
<evidence type="ECO:0000256" key="6">
    <source>
        <dbReference type="ARBA" id="ARBA00037513"/>
    </source>
</evidence>
<dbReference type="HOGENOM" id="CLU_063102_0_0_1"/>
<gene>
    <name evidence="14" type="ORF">PGTG_07077</name>
</gene>
<protein>
    <recommendedName>
        <fullName evidence="8">21S rRNA pseudouridine(2819) synthase</fullName>
        <ecNumber evidence="7">5.4.99.43</ecNumber>
    </recommendedName>
    <alternativeName>
        <fullName evidence="10">Pseudouridine synthase 5</fullName>
    </alternativeName>
    <alternativeName>
        <fullName evidence="9">Pseudouridylate synthase PUS5</fullName>
    </alternativeName>
    <alternativeName>
        <fullName evidence="11">Uracil hydrolyase PUS5</fullName>
    </alternativeName>
</protein>
<evidence type="ECO:0000313" key="15">
    <source>
        <dbReference type="Proteomes" id="UP000008783"/>
    </source>
</evidence>
<dbReference type="SUPFAM" id="SSF55120">
    <property type="entry name" value="Pseudouridine synthase"/>
    <property type="match status" value="1"/>
</dbReference>
<evidence type="ECO:0000256" key="12">
    <source>
        <dbReference type="SAM" id="MobiDB-lite"/>
    </source>
</evidence>
<dbReference type="eggNOG" id="KOG1919">
    <property type="taxonomic scope" value="Eukaryota"/>
</dbReference>
<reference evidence="15" key="2">
    <citation type="journal article" date="2011" name="Proc. Natl. Acad. Sci. U.S.A.">
        <title>Obligate biotrophy features unraveled by the genomic analysis of rust fungi.</title>
        <authorList>
            <person name="Duplessis S."/>
            <person name="Cuomo C.A."/>
            <person name="Lin Y.-C."/>
            <person name="Aerts A."/>
            <person name="Tisserant E."/>
            <person name="Veneault-Fourrey C."/>
            <person name="Joly D.L."/>
            <person name="Hacquard S."/>
            <person name="Amselem J."/>
            <person name="Cantarel B.L."/>
            <person name="Chiu R."/>
            <person name="Coutinho P.M."/>
            <person name="Feau N."/>
            <person name="Field M."/>
            <person name="Frey P."/>
            <person name="Gelhaye E."/>
            <person name="Goldberg J."/>
            <person name="Grabherr M.G."/>
            <person name="Kodira C.D."/>
            <person name="Kohler A."/>
            <person name="Kuees U."/>
            <person name="Lindquist E.A."/>
            <person name="Lucas S.M."/>
            <person name="Mago R."/>
            <person name="Mauceli E."/>
            <person name="Morin E."/>
            <person name="Murat C."/>
            <person name="Pangilinan J.L."/>
            <person name="Park R."/>
            <person name="Pearson M."/>
            <person name="Quesneville H."/>
            <person name="Rouhier N."/>
            <person name="Sakthikumar S."/>
            <person name="Salamov A.A."/>
            <person name="Schmutz J."/>
            <person name="Selles B."/>
            <person name="Shapiro H."/>
            <person name="Tanguay P."/>
            <person name="Tuskan G.A."/>
            <person name="Henrissat B."/>
            <person name="Van de Peer Y."/>
            <person name="Rouze P."/>
            <person name="Ellis J.G."/>
            <person name="Dodds P.N."/>
            <person name="Schein J.E."/>
            <person name="Zhong S."/>
            <person name="Hamelin R.C."/>
            <person name="Grigoriev I.V."/>
            <person name="Szabo L.J."/>
            <person name="Martin F."/>
        </authorList>
    </citation>
    <scope>NUCLEOTIDE SEQUENCE [LARGE SCALE GENOMIC DNA]</scope>
    <source>
        <strain evidence="15">CRL 75-36-700-3 / race SCCL</strain>
    </source>
</reference>
<keyword evidence="15" id="KW-1185">Reference proteome</keyword>
<dbReference type="OMA" id="SDPACIT"/>
<sequence>MASKSLHSKLRSLLPRRCPHIRTATTAAATRGTTQANSHYPPSSTQIKRPSTSSYVPSTRSKMSFTRPTPSQIDPVLNTNETDRTELTRTAKRTRKREKPLSEEEQEKQRLEREEELTANLEKSFKPPKILFENEKVVVIDKPAGCALQAELGSEAYIRWKLIMDYLEKRRGKLFIVHRLDKSTTGPLILAKSSTASRTLSTQFKNSTVKKTYYAAIQFLGDRIGPIQDAKSSGQIECRMRDSKDRMVIAESNRTGTDCKQTKTNWELVTATSNHAIVRLTPQTGRKHQLRLHCSRFLAGPIVGDFKYDFRYLSYQSQKAIHNFLNREAPGRLLLHCSEIEFKLYKKEQPREYTVRVSSPLHDDFRIVCDQLDLSTNAIH</sequence>
<evidence type="ECO:0000256" key="3">
    <source>
        <dbReference type="ARBA" id="ARBA00023128"/>
    </source>
</evidence>
<accession>E3KAP9</accession>
<dbReference type="GO" id="GO:0000455">
    <property type="term" value="P:enzyme-directed rRNA pseudouridine synthesis"/>
    <property type="evidence" value="ECO:0000318"/>
    <property type="project" value="GO_Central"/>
</dbReference>
<dbReference type="Proteomes" id="UP000008783">
    <property type="component" value="Unassembled WGS sequence"/>
</dbReference>
<dbReference type="GO" id="GO:0160143">
    <property type="term" value="F:21S rRNA pseudouridine(2819) synthase activity"/>
    <property type="evidence" value="ECO:0007669"/>
    <property type="project" value="UniProtKB-EC"/>
</dbReference>
<feature type="compositionally biased region" description="Low complexity" evidence="12">
    <location>
        <begin position="23"/>
        <end position="36"/>
    </location>
</feature>
<dbReference type="RefSeq" id="XP_003325875.1">
    <property type="nucleotide sequence ID" value="XM_003325827.2"/>
</dbReference>
<organism evidence="14 15">
    <name type="scientific">Puccinia graminis f. sp. tritici (strain CRL 75-36-700-3 / race SCCL)</name>
    <name type="common">Black stem rust fungus</name>
    <dbReference type="NCBI Taxonomy" id="418459"/>
    <lineage>
        <taxon>Eukaryota</taxon>
        <taxon>Fungi</taxon>
        <taxon>Dikarya</taxon>
        <taxon>Basidiomycota</taxon>
        <taxon>Pucciniomycotina</taxon>
        <taxon>Pucciniomycetes</taxon>
        <taxon>Pucciniales</taxon>
        <taxon>Pucciniaceae</taxon>
        <taxon>Puccinia</taxon>
    </lineage>
</organism>
<dbReference type="AlphaFoldDB" id="E3KAP9"/>
<dbReference type="GO" id="GO:0005739">
    <property type="term" value="C:mitochondrion"/>
    <property type="evidence" value="ECO:0007669"/>
    <property type="project" value="UniProtKB-SubCell"/>
</dbReference>
<feature type="compositionally biased region" description="Basic and acidic residues" evidence="12">
    <location>
        <begin position="99"/>
        <end position="113"/>
    </location>
</feature>
<dbReference type="GO" id="GO:0003723">
    <property type="term" value="F:RNA binding"/>
    <property type="evidence" value="ECO:0007669"/>
    <property type="project" value="InterPro"/>
</dbReference>
<dbReference type="STRING" id="418459.E3KAP9"/>
<comment type="function">
    <text evidence="6">Pseudouridylate synthase responsible for the pseudouridine-2819 formation in mitochondrial 21S rRNA. May modulate the efficiency or the fidelity of the mitochondrial translation machinery.</text>
</comment>
<dbReference type="InParanoid" id="E3KAP9"/>
<evidence type="ECO:0000313" key="14">
    <source>
        <dbReference type="EMBL" id="EFP81456.1"/>
    </source>
</evidence>
<evidence type="ECO:0000256" key="9">
    <source>
        <dbReference type="ARBA" id="ARBA00041561"/>
    </source>
</evidence>
<comment type="similarity">
    <text evidence="2">Belongs to the pseudouridine synthase RluA family.</text>
</comment>
<evidence type="ECO:0000256" key="8">
    <source>
        <dbReference type="ARBA" id="ARBA00040626"/>
    </source>
</evidence>
<comment type="subcellular location">
    <subcellularLocation>
        <location evidence="1">Mitochondrion</location>
    </subcellularLocation>
</comment>
<evidence type="ECO:0000256" key="4">
    <source>
        <dbReference type="ARBA" id="ARBA00023235"/>
    </source>
</evidence>
<dbReference type="PANTHER" id="PTHR21600:SF81">
    <property type="entry name" value="21S RRNA PSEUDOURIDINE(2819) SYNTHASE"/>
    <property type="match status" value="1"/>
</dbReference>
<dbReference type="InterPro" id="IPR020103">
    <property type="entry name" value="PsdUridine_synth_cat_dom_sf"/>
</dbReference>
<reference key="1">
    <citation type="submission" date="2007-01" db="EMBL/GenBank/DDBJ databases">
        <title>The Genome Sequence of Puccinia graminis f. sp. tritici Strain CRL 75-36-700-3.</title>
        <authorList>
            <consortium name="The Broad Institute Genome Sequencing Platform"/>
            <person name="Birren B."/>
            <person name="Lander E."/>
            <person name="Galagan J."/>
            <person name="Nusbaum C."/>
            <person name="Devon K."/>
            <person name="Cuomo C."/>
            <person name="Jaffe D."/>
            <person name="Butler J."/>
            <person name="Alvarez P."/>
            <person name="Gnerre S."/>
            <person name="Grabherr M."/>
            <person name="Mauceli E."/>
            <person name="Brockman W."/>
            <person name="Young S."/>
            <person name="LaButti K."/>
            <person name="Sykes S."/>
            <person name="DeCaprio D."/>
            <person name="Crawford M."/>
            <person name="Koehrsen M."/>
            <person name="Engels R."/>
            <person name="Montgomery P."/>
            <person name="Pearson M."/>
            <person name="Howarth C."/>
            <person name="Larson L."/>
            <person name="White J."/>
            <person name="Zeng Q."/>
            <person name="Kodira C."/>
            <person name="Yandava C."/>
            <person name="Alvarado L."/>
            <person name="O'Leary S."/>
            <person name="Szabo L."/>
            <person name="Dean R."/>
            <person name="Schein J."/>
        </authorList>
    </citation>
    <scope>NUCLEOTIDE SEQUENCE</scope>
    <source>
        <strain>CRL 75-36-700-3</strain>
    </source>
</reference>
<feature type="domain" description="Pseudouridine synthase RsuA/RluA-like" evidence="13">
    <location>
        <begin position="137"/>
        <end position="295"/>
    </location>
</feature>
<dbReference type="InterPro" id="IPR006145">
    <property type="entry name" value="PsdUridine_synth_RsuA/RluA"/>
</dbReference>
<evidence type="ECO:0000259" key="13">
    <source>
        <dbReference type="Pfam" id="PF00849"/>
    </source>
</evidence>
<keyword evidence="4" id="KW-0413">Isomerase</keyword>
<dbReference type="Pfam" id="PF00849">
    <property type="entry name" value="PseudoU_synth_2"/>
    <property type="match status" value="1"/>
</dbReference>
<dbReference type="OrthoDB" id="428658at2759"/>